<dbReference type="PRINTS" id="PR00344">
    <property type="entry name" value="BCTRLSENSOR"/>
</dbReference>
<dbReference type="PROSITE" id="PS50113">
    <property type="entry name" value="PAC"/>
    <property type="match status" value="3"/>
</dbReference>
<dbReference type="CDD" id="cd00130">
    <property type="entry name" value="PAS"/>
    <property type="match status" value="4"/>
</dbReference>
<evidence type="ECO:0000256" key="2">
    <source>
        <dbReference type="ARBA" id="ARBA00004236"/>
    </source>
</evidence>
<keyword evidence="13" id="KW-0812">Transmembrane</keyword>
<dbReference type="Pfam" id="PF02518">
    <property type="entry name" value="HATPase_c"/>
    <property type="match status" value="1"/>
</dbReference>
<dbReference type="PANTHER" id="PTHR43304:SF1">
    <property type="entry name" value="PAC DOMAIN-CONTAINING PROTEIN"/>
    <property type="match status" value="1"/>
</dbReference>
<dbReference type="FunFam" id="1.10.287.130:FF:000001">
    <property type="entry name" value="Two-component sensor histidine kinase"/>
    <property type="match status" value="1"/>
</dbReference>
<dbReference type="InterPro" id="IPR000700">
    <property type="entry name" value="PAS-assoc_C"/>
</dbReference>
<dbReference type="InterPro" id="IPR052162">
    <property type="entry name" value="Sensor_kinase/Photoreceptor"/>
</dbReference>
<dbReference type="SMART" id="SM00065">
    <property type="entry name" value="GAF"/>
    <property type="match status" value="1"/>
</dbReference>
<dbReference type="InterPro" id="IPR003018">
    <property type="entry name" value="GAF"/>
</dbReference>
<dbReference type="Pfam" id="PF01590">
    <property type="entry name" value="GAF"/>
    <property type="match status" value="1"/>
</dbReference>
<feature type="domain" description="PAC" evidence="16">
    <location>
        <begin position="904"/>
        <end position="957"/>
    </location>
</feature>
<feature type="domain" description="Histidine kinase" evidence="14">
    <location>
        <begin position="1233"/>
        <end position="1451"/>
    </location>
</feature>
<proteinExistence type="predicted"/>
<evidence type="ECO:0000313" key="18">
    <source>
        <dbReference type="Proteomes" id="UP000243451"/>
    </source>
</evidence>
<dbReference type="InterPro" id="IPR004358">
    <property type="entry name" value="Sig_transdc_His_kin-like_C"/>
</dbReference>
<feature type="transmembrane region" description="Helical" evidence="13">
    <location>
        <begin position="12"/>
        <end position="33"/>
    </location>
</feature>
<dbReference type="GO" id="GO:0005524">
    <property type="term" value="F:ATP binding"/>
    <property type="evidence" value="ECO:0007669"/>
    <property type="project" value="UniProtKB-KW"/>
</dbReference>
<name>A0A2P4F0H9_9GAMM</name>
<evidence type="ECO:0000259" key="14">
    <source>
        <dbReference type="PROSITE" id="PS50109"/>
    </source>
</evidence>
<keyword evidence="9" id="KW-0418">Kinase</keyword>
<evidence type="ECO:0000259" key="15">
    <source>
        <dbReference type="PROSITE" id="PS50112"/>
    </source>
</evidence>
<evidence type="ECO:0000256" key="10">
    <source>
        <dbReference type="ARBA" id="ARBA00022840"/>
    </source>
</evidence>
<dbReference type="GO" id="GO:0000155">
    <property type="term" value="F:phosphorelay sensor kinase activity"/>
    <property type="evidence" value="ECO:0007669"/>
    <property type="project" value="InterPro"/>
</dbReference>
<keyword evidence="7" id="KW-0808">Transferase</keyword>
<organism evidence="17 18">
    <name type="scientific">Halopseudomonas oceani</name>
    <dbReference type="NCBI Taxonomy" id="1708783"/>
    <lineage>
        <taxon>Bacteria</taxon>
        <taxon>Pseudomonadati</taxon>
        <taxon>Pseudomonadota</taxon>
        <taxon>Gammaproteobacteria</taxon>
        <taxon>Pseudomonadales</taxon>
        <taxon>Pseudomonadaceae</taxon>
        <taxon>Halopseudomonas</taxon>
    </lineage>
</organism>
<dbReference type="InterPro" id="IPR013655">
    <property type="entry name" value="PAS_fold_3"/>
</dbReference>
<dbReference type="Gene3D" id="3.30.450.20">
    <property type="entry name" value="PAS domain"/>
    <property type="match status" value="4"/>
</dbReference>
<dbReference type="CDD" id="cd00082">
    <property type="entry name" value="HisKA"/>
    <property type="match status" value="1"/>
</dbReference>
<feature type="domain" description="PAC" evidence="16">
    <location>
        <begin position="1177"/>
        <end position="1229"/>
    </location>
</feature>
<dbReference type="InterPro" id="IPR036097">
    <property type="entry name" value="HisK_dim/P_sf"/>
</dbReference>
<feature type="domain" description="PAC" evidence="16">
    <location>
        <begin position="1047"/>
        <end position="1099"/>
    </location>
</feature>
<dbReference type="InterPro" id="IPR001610">
    <property type="entry name" value="PAC"/>
</dbReference>
<dbReference type="Gene3D" id="3.30.565.10">
    <property type="entry name" value="Histidine kinase-like ATPase, C-terminal domain"/>
    <property type="match status" value="1"/>
</dbReference>
<dbReference type="SMART" id="SM00388">
    <property type="entry name" value="HisKA"/>
    <property type="match status" value="1"/>
</dbReference>
<dbReference type="SMART" id="SM00086">
    <property type="entry name" value="PAC"/>
    <property type="match status" value="4"/>
</dbReference>
<dbReference type="EMBL" id="PPSK01000001">
    <property type="protein sequence ID" value="POB06505.1"/>
    <property type="molecule type" value="Genomic_DNA"/>
</dbReference>
<protein>
    <recommendedName>
        <fullName evidence="4">histidine kinase</fullName>
        <ecNumber evidence="4">2.7.13.3</ecNumber>
    </recommendedName>
</protein>
<evidence type="ECO:0000259" key="16">
    <source>
        <dbReference type="PROSITE" id="PS50113"/>
    </source>
</evidence>
<evidence type="ECO:0000256" key="7">
    <source>
        <dbReference type="ARBA" id="ARBA00022679"/>
    </source>
</evidence>
<dbReference type="NCBIfam" id="TIGR00229">
    <property type="entry name" value="sensory_box"/>
    <property type="match status" value="3"/>
</dbReference>
<dbReference type="SUPFAM" id="SSF55874">
    <property type="entry name" value="ATPase domain of HSP90 chaperone/DNA topoisomerase II/histidine kinase"/>
    <property type="match status" value="1"/>
</dbReference>
<evidence type="ECO:0000256" key="5">
    <source>
        <dbReference type="ARBA" id="ARBA00022475"/>
    </source>
</evidence>
<dbReference type="Gene3D" id="1.10.287.130">
    <property type="match status" value="1"/>
</dbReference>
<dbReference type="InterPro" id="IPR013767">
    <property type="entry name" value="PAS_fold"/>
</dbReference>
<dbReference type="FunFam" id="3.30.565.10:FF:000023">
    <property type="entry name" value="PAS domain-containing sensor histidine kinase"/>
    <property type="match status" value="1"/>
</dbReference>
<comment type="subcellular location">
    <subcellularLocation>
        <location evidence="2">Cell membrane</location>
    </subcellularLocation>
    <subcellularLocation>
        <location evidence="3">Membrane raft</location>
        <topology evidence="3">Multi-pass membrane protein</topology>
    </subcellularLocation>
</comment>
<dbReference type="InterPro" id="IPR003661">
    <property type="entry name" value="HisK_dim/P_dom"/>
</dbReference>
<dbReference type="CDD" id="cd16922">
    <property type="entry name" value="HATPase_EvgS-ArcB-TorS-like"/>
    <property type="match status" value="1"/>
</dbReference>
<gene>
    <name evidence="17" type="ORF">C1949_01845</name>
</gene>
<evidence type="ECO:0000313" key="17">
    <source>
        <dbReference type="EMBL" id="POB06505.1"/>
    </source>
</evidence>
<dbReference type="SUPFAM" id="SSF55781">
    <property type="entry name" value="GAF domain-like"/>
    <property type="match status" value="1"/>
</dbReference>
<dbReference type="OrthoDB" id="8573350at2"/>
<feature type="domain" description="PAS" evidence="15">
    <location>
        <begin position="1100"/>
        <end position="1175"/>
    </location>
</feature>
<evidence type="ECO:0000256" key="1">
    <source>
        <dbReference type="ARBA" id="ARBA00000085"/>
    </source>
</evidence>
<evidence type="ECO:0000256" key="11">
    <source>
        <dbReference type="ARBA" id="ARBA00023012"/>
    </source>
</evidence>
<dbReference type="Gene3D" id="3.30.450.40">
    <property type="match status" value="1"/>
</dbReference>
<feature type="domain" description="PAS" evidence="15">
    <location>
        <begin position="958"/>
        <end position="1003"/>
    </location>
</feature>
<keyword evidence="5" id="KW-1003">Cell membrane</keyword>
<dbReference type="SUPFAM" id="SSF55785">
    <property type="entry name" value="PYP-like sensor domain (PAS domain)"/>
    <property type="match status" value="4"/>
</dbReference>
<keyword evidence="10" id="KW-0067">ATP-binding</keyword>
<dbReference type="GO" id="GO:0045121">
    <property type="term" value="C:membrane raft"/>
    <property type="evidence" value="ECO:0007669"/>
    <property type="project" value="UniProtKB-SubCell"/>
</dbReference>
<dbReference type="PROSITE" id="PS50112">
    <property type="entry name" value="PAS"/>
    <property type="match status" value="2"/>
</dbReference>
<evidence type="ECO:0000256" key="6">
    <source>
        <dbReference type="ARBA" id="ARBA00022553"/>
    </source>
</evidence>
<accession>A0A2P4F0H9</accession>
<dbReference type="EC" id="2.7.13.3" evidence="4"/>
<dbReference type="RefSeq" id="WP_104736754.1">
    <property type="nucleotide sequence ID" value="NZ_BMHR01000002.1"/>
</dbReference>
<dbReference type="InterPro" id="IPR035965">
    <property type="entry name" value="PAS-like_dom_sf"/>
</dbReference>
<dbReference type="PROSITE" id="PS50109">
    <property type="entry name" value="HIS_KIN"/>
    <property type="match status" value="1"/>
</dbReference>
<dbReference type="InterPro" id="IPR029016">
    <property type="entry name" value="GAF-like_dom_sf"/>
</dbReference>
<keyword evidence="11" id="KW-0902">Two-component regulatory system</keyword>
<evidence type="ECO:0000256" key="13">
    <source>
        <dbReference type="SAM" id="Phobius"/>
    </source>
</evidence>
<evidence type="ECO:0000256" key="12">
    <source>
        <dbReference type="ARBA" id="ARBA00023136"/>
    </source>
</evidence>
<comment type="catalytic activity">
    <reaction evidence="1">
        <text>ATP + protein L-histidine = ADP + protein N-phospho-L-histidine.</text>
        <dbReference type="EC" id="2.7.13.3"/>
    </reaction>
</comment>
<dbReference type="InterPro" id="IPR005467">
    <property type="entry name" value="His_kinase_dom"/>
</dbReference>
<evidence type="ECO:0000256" key="4">
    <source>
        <dbReference type="ARBA" id="ARBA00012438"/>
    </source>
</evidence>
<dbReference type="PANTHER" id="PTHR43304">
    <property type="entry name" value="PHYTOCHROME-LIKE PROTEIN CPH1"/>
    <property type="match status" value="1"/>
</dbReference>
<dbReference type="SMART" id="SM00387">
    <property type="entry name" value="HATPase_c"/>
    <property type="match status" value="1"/>
</dbReference>
<dbReference type="GO" id="GO:0005886">
    <property type="term" value="C:plasma membrane"/>
    <property type="evidence" value="ECO:0007669"/>
    <property type="project" value="UniProtKB-SubCell"/>
</dbReference>
<dbReference type="Pfam" id="PF00512">
    <property type="entry name" value="HisKA"/>
    <property type="match status" value="1"/>
</dbReference>
<dbReference type="SUPFAM" id="SSF47384">
    <property type="entry name" value="Homodimeric domain of signal transducing histidine kinase"/>
    <property type="match status" value="1"/>
</dbReference>
<dbReference type="InterPro" id="IPR003594">
    <property type="entry name" value="HATPase_dom"/>
</dbReference>
<keyword evidence="18" id="KW-1185">Reference proteome</keyword>
<feature type="transmembrane region" description="Helical" evidence="13">
    <location>
        <begin position="326"/>
        <end position="345"/>
    </location>
</feature>
<evidence type="ECO:0000256" key="9">
    <source>
        <dbReference type="ARBA" id="ARBA00022777"/>
    </source>
</evidence>
<reference evidence="17 18" key="1">
    <citation type="submission" date="2018-01" db="EMBL/GenBank/DDBJ databases">
        <title>Draft genome of the type strain Pseudomonas oceani DSM 100277 isolated from the deep water in Okinawa trough, northwestern Pacific Ocean.</title>
        <authorList>
            <person name="Gomila M."/>
            <person name="Mulet M."/>
            <person name="Garcia-Valdes E."/>
            <person name="Lalucat J."/>
        </authorList>
    </citation>
    <scope>NUCLEOTIDE SEQUENCE [LARGE SCALE GENOMIC DNA]</scope>
    <source>
        <strain evidence="17 18">DSM 100277</strain>
    </source>
</reference>
<keyword evidence="12 13" id="KW-0472">Membrane</keyword>
<dbReference type="InterPro" id="IPR036890">
    <property type="entry name" value="HATPase_C_sf"/>
</dbReference>
<sequence>MATPKPLRNGRIALPLGIMLLALFFLFLASSAWQQRDEQWRTDLFIDARAELRALEHTQQAKRGEAQIAVYSLTEDPDTQRLVRRVDELIRQHGRAHPEVQRLRAQLIGDLDGFWELLKQAGARELQIHSSADQTALLRMQDPYRWGDRNDVDRPLLRAASNGSAASGLELYQHGSSESAIAPIFASDAADSPQIATLQVGFPGLPEISLGPAERIALLVNSKALASEAGSWPLQPLAHGRWLLADHSGGRVPGWLSDALATLNADQLERIYSNQQGTWLLSLRPLDAVIHHPTGGMQPAALLLWRDISQEAAAHQSQQRQLAAKWLLALLAACSLFTVLLLSSYRAARRQMVRHASAIRVENRKREHERRLLEIIARTQSAYIQQNQMTSNLGEVLEQILELTGYQVGILAKALNADNGRLQLQPQGVVDSRNPVQPPAVSLLGAMESASGDPQARLIDSDDPDLSNAALLPLLYGGRLMGMLALSRSQRPADTGLLTFLSPLQTSLGQLLHAIHQRQEHEALQQRLERQRLALRSLNRIAADFGLSHQERLERLLDLGCDYLQLDLGLVSRITDNVYEVQAASSGDQSPTVGSRFDFDQTYCSLAYQEDDVLAIDSMGTSRFSGHPCYQSFALESYIGIPLLVNGSRHGTLNFSSRTPRQRPFDEADLDFMRLCARWCSGLLEHDAEQQAREAVLQRFAKLNQHLPGMVYQYQLSPNGHGWFPFSSEGIRNIYDLTPEQATVSATPAIKLIHPDDQDRILAEISESARQLSEWRSEYRICHPRLGEIWVAGYSSPELLANGDIVWHGFIADISVRKRIEQHLASEQQRLARIIEATGVGSWEWDLTSNQLQVSGRWLQMLGYPPDLPQPLQTEHWAELIHPDDQPAAHQQVIAHLRGQSDHLRYSYRARHSDGHWVWIQSHGQVTGRDADGRALWVSGTHADISQEMAAAEEVREARAFLGAVINASTEVSIVAVNTSGLITLFNSGAENLLGYRAEEVVGHMSPVSFHPQQEIEERSRELSARYGKPIEGLEVFLHEARNGGSESRPWTYLRKDGGRRVVSLTVTRIADQDGQPIGYLGMAFDITELSNTTRALQKSESRFRGMVSNLPGAVYRCRPSQNWAMSYLSDEIERITGYPAGDFIDSQRRSYSSIVHPDDLQQRQDLLNTVGSQTGFEHTYRLIHADGHVVQVREKGRGEFASDGSLLGIDGFIWDVTEQARVEQLKAQFVSTVSHELRTPLTAISGAIKLIDGGALGPVPETMHRLLSIAAQNSDNLHRLINDLLDMDKLSAGKLKIELQPLPLRPLLEQALELNQSYAEQFRVKQQLGPIDEVTVTVDRQRLGQILANLLSNAAKFSHPQGRIWLSAQRLGEQVEISVRDEGIGIAPQEHERIFDKFFQVDSTSTRKRTGSGLGLAITRELVRRMDGDIGFESREGVGSRFWIRLPCTTAHITAKTV</sequence>
<dbReference type="Pfam" id="PF00989">
    <property type="entry name" value="PAS"/>
    <property type="match status" value="1"/>
</dbReference>
<dbReference type="InterPro" id="IPR000014">
    <property type="entry name" value="PAS"/>
</dbReference>
<keyword evidence="13" id="KW-1133">Transmembrane helix</keyword>
<keyword evidence="8" id="KW-0547">Nucleotide-binding</keyword>
<dbReference type="SMART" id="SM00091">
    <property type="entry name" value="PAS"/>
    <property type="match status" value="4"/>
</dbReference>
<evidence type="ECO:0000256" key="3">
    <source>
        <dbReference type="ARBA" id="ARBA00004314"/>
    </source>
</evidence>
<dbReference type="Proteomes" id="UP000243451">
    <property type="component" value="Unassembled WGS sequence"/>
</dbReference>
<dbReference type="Pfam" id="PF08447">
    <property type="entry name" value="PAS_3"/>
    <property type="match status" value="3"/>
</dbReference>
<comment type="caution">
    <text evidence="17">The sequence shown here is derived from an EMBL/GenBank/DDBJ whole genome shotgun (WGS) entry which is preliminary data.</text>
</comment>
<evidence type="ECO:0000256" key="8">
    <source>
        <dbReference type="ARBA" id="ARBA00022741"/>
    </source>
</evidence>
<keyword evidence="6" id="KW-0597">Phosphoprotein</keyword>